<dbReference type="CDD" id="cd02909">
    <property type="entry name" value="cupin_pirin_N"/>
    <property type="match status" value="1"/>
</dbReference>
<dbReference type="Gene3D" id="2.60.120.10">
    <property type="entry name" value="Jelly Rolls"/>
    <property type="match status" value="2"/>
</dbReference>
<dbReference type="Proteomes" id="UP001166947">
    <property type="component" value="Unassembled WGS sequence"/>
</dbReference>
<reference evidence="5" key="1">
    <citation type="submission" date="2022-08" db="EMBL/GenBank/DDBJ databases">
        <authorList>
            <person name="Volokhov D.V."/>
            <person name="Furtak V.A."/>
            <person name="Zagorodnyaya T.A."/>
        </authorList>
    </citation>
    <scope>NUCLEOTIDE SEQUENCE</scope>
    <source>
        <strain evidence="5">CSL10203-ORH2</strain>
    </source>
</reference>
<dbReference type="Pfam" id="PF02678">
    <property type="entry name" value="Pirin"/>
    <property type="match status" value="1"/>
</dbReference>
<dbReference type="InterPro" id="IPR012093">
    <property type="entry name" value="Pirin"/>
</dbReference>
<dbReference type="InterPro" id="IPR008778">
    <property type="entry name" value="Pirin_C_dom"/>
</dbReference>
<sequence length="296" mass="33013">MTNIVKNDVVVKQSRQIEFLYAGVETQDGAGVKLTRVLTHQLQKRLDPYLMLDNFKSDNPDDYIAGFPSHPHRGFETITYMITGRMRHKDSAGHEGLLENGGVQWMTAARGVIHSELPEQEDGEMDGFQLWLNLPAKDKMKDPWYRDFQSADLPKFETENGTKVTVIAGESNGVQGAVTREVTEPNYLDIHLPAGATFKHNIPADHNGFLFIYEGSATVAGQKLPIKHMAVLKNDDNADGIVIEADKDQATKLILVTGRPLNEPIVQYGPFVMNKEQEIVQAMRDYQSGQFGETAA</sequence>
<gene>
    <name evidence="5" type="ORF">NXS09_03745</name>
</gene>
<organism evidence="5 6">
    <name type="scientific">Neisseria montereyensis</name>
    <dbReference type="NCBI Taxonomy" id="2973938"/>
    <lineage>
        <taxon>Bacteria</taxon>
        <taxon>Pseudomonadati</taxon>
        <taxon>Pseudomonadota</taxon>
        <taxon>Betaproteobacteria</taxon>
        <taxon>Neisseriales</taxon>
        <taxon>Neisseriaceae</taxon>
        <taxon>Neisseria</taxon>
    </lineage>
</organism>
<feature type="domain" description="Pirin N-terminal" evidence="3">
    <location>
        <begin position="33"/>
        <end position="132"/>
    </location>
</feature>
<dbReference type="PIRSF" id="PIRSF006232">
    <property type="entry name" value="Pirin"/>
    <property type="match status" value="1"/>
</dbReference>
<dbReference type="InterPro" id="IPR003829">
    <property type="entry name" value="Pirin_N_dom"/>
</dbReference>
<evidence type="ECO:0000259" key="4">
    <source>
        <dbReference type="Pfam" id="PF05726"/>
    </source>
</evidence>
<dbReference type="PANTHER" id="PTHR13903">
    <property type="entry name" value="PIRIN-RELATED"/>
    <property type="match status" value="1"/>
</dbReference>
<evidence type="ECO:0000313" key="6">
    <source>
        <dbReference type="Proteomes" id="UP001166947"/>
    </source>
</evidence>
<proteinExistence type="inferred from homology"/>
<comment type="caution">
    <text evidence="5">The sequence shown here is derived from an EMBL/GenBank/DDBJ whole genome shotgun (WGS) entry which is preliminary data.</text>
</comment>
<feature type="domain" description="Pirin C-terminal" evidence="4">
    <location>
        <begin position="187"/>
        <end position="292"/>
    </location>
</feature>
<dbReference type="CDD" id="cd02247">
    <property type="entry name" value="cupin_pirin_C"/>
    <property type="match status" value="1"/>
</dbReference>
<dbReference type="SUPFAM" id="SSF51182">
    <property type="entry name" value="RmlC-like cupins"/>
    <property type="match status" value="1"/>
</dbReference>
<dbReference type="RefSeq" id="WP_259291210.1">
    <property type="nucleotide sequence ID" value="NZ_JANUXW010000002.1"/>
</dbReference>
<dbReference type="EMBL" id="JANUXW010000002">
    <property type="protein sequence ID" value="MCS4533412.1"/>
    <property type="molecule type" value="Genomic_DNA"/>
</dbReference>
<dbReference type="InterPro" id="IPR014710">
    <property type="entry name" value="RmlC-like_jellyroll"/>
</dbReference>
<name>A0ABT2FB42_9NEIS</name>
<comment type="similarity">
    <text evidence="1 2">Belongs to the pirin family.</text>
</comment>
<dbReference type="PANTHER" id="PTHR13903:SF8">
    <property type="entry name" value="PIRIN"/>
    <property type="match status" value="1"/>
</dbReference>
<accession>A0ABT2FB42</accession>
<keyword evidence="6" id="KW-1185">Reference proteome</keyword>
<evidence type="ECO:0000313" key="5">
    <source>
        <dbReference type="EMBL" id="MCS4533412.1"/>
    </source>
</evidence>
<protein>
    <submittedName>
        <fullName evidence="5">Pirin family protein</fullName>
    </submittedName>
</protein>
<evidence type="ECO:0000256" key="2">
    <source>
        <dbReference type="RuleBase" id="RU003457"/>
    </source>
</evidence>
<dbReference type="InterPro" id="IPR011051">
    <property type="entry name" value="RmlC_Cupin_sf"/>
</dbReference>
<evidence type="ECO:0000256" key="1">
    <source>
        <dbReference type="ARBA" id="ARBA00008416"/>
    </source>
</evidence>
<evidence type="ECO:0000259" key="3">
    <source>
        <dbReference type="Pfam" id="PF02678"/>
    </source>
</evidence>
<dbReference type="Pfam" id="PF05726">
    <property type="entry name" value="Pirin_C"/>
    <property type="match status" value="1"/>
</dbReference>
<reference evidence="5" key="2">
    <citation type="journal article" date="2023" name="Curr. Microbiol.">
        <title>Neisseria montereyensis sp. nov., Isolated from Oropharynx of California Sea Lion (Zalophus californianus): Genomic, Phylogenetic, and Phenotypic Study.</title>
        <authorList>
            <person name="Volokhov D.V."/>
            <person name="Zagorodnyaya T.A."/>
            <person name="Furtak V.A."/>
            <person name="Nattanmai G."/>
            <person name="Randall L."/>
            <person name="Jose S."/>
            <person name="Gao Y."/>
            <person name="Gulland F.M."/>
            <person name="Eisenberg T."/>
            <person name="Delmonte P."/>
            <person name="Blom J."/>
            <person name="Mitchell K.K."/>
        </authorList>
    </citation>
    <scope>NUCLEOTIDE SEQUENCE</scope>
    <source>
        <strain evidence="5">CSL10203-ORH2</strain>
    </source>
</reference>